<dbReference type="GO" id="GO:0000155">
    <property type="term" value="F:phosphorelay sensor kinase activity"/>
    <property type="evidence" value="ECO:0007669"/>
    <property type="project" value="TreeGrafter"/>
</dbReference>
<dbReference type="InterPro" id="IPR004358">
    <property type="entry name" value="Sig_transdc_His_kin-like_C"/>
</dbReference>
<name>A0A5C6RM53_9BACT</name>
<dbReference type="AlphaFoldDB" id="A0A5C6RM53"/>
<evidence type="ECO:0000256" key="4">
    <source>
        <dbReference type="SAM" id="Phobius"/>
    </source>
</evidence>
<dbReference type="SUPFAM" id="SSF101898">
    <property type="entry name" value="NHL repeat"/>
    <property type="match status" value="1"/>
</dbReference>
<dbReference type="Gene3D" id="2.60.40.10">
    <property type="entry name" value="Immunoglobulins"/>
    <property type="match status" value="1"/>
</dbReference>
<evidence type="ECO:0000313" key="8">
    <source>
        <dbReference type="Proteomes" id="UP000321580"/>
    </source>
</evidence>
<feature type="chain" id="PRO_5023009368" description="histidine kinase" evidence="5">
    <location>
        <begin position="26"/>
        <end position="1078"/>
    </location>
</feature>
<feature type="domain" description="Histidine kinase" evidence="6">
    <location>
        <begin position="852"/>
        <end position="1072"/>
    </location>
</feature>
<dbReference type="InterPro" id="IPR011123">
    <property type="entry name" value="Y_Y_Y"/>
</dbReference>
<dbReference type="InterPro" id="IPR013783">
    <property type="entry name" value="Ig-like_fold"/>
</dbReference>
<dbReference type="InterPro" id="IPR005467">
    <property type="entry name" value="His_kinase_dom"/>
</dbReference>
<organism evidence="7 8">
    <name type="scientific">Phaeodactylibacter luteus</name>
    <dbReference type="NCBI Taxonomy" id="1564516"/>
    <lineage>
        <taxon>Bacteria</taxon>
        <taxon>Pseudomonadati</taxon>
        <taxon>Bacteroidota</taxon>
        <taxon>Saprospiria</taxon>
        <taxon>Saprospirales</taxon>
        <taxon>Haliscomenobacteraceae</taxon>
        <taxon>Phaeodactylibacter</taxon>
    </lineage>
</organism>
<dbReference type="Pfam" id="PF07494">
    <property type="entry name" value="Reg_prop"/>
    <property type="match status" value="1"/>
</dbReference>
<gene>
    <name evidence="7" type="ORF">FRY97_14160</name>
</gene>
<evidence type="ECO:0000256" key="2">
    <source>
        <dbReference type="ARBA" id="ARBA00012438"/>
    </source>
</evidence>
<dbReference type="PRINTS" id="PR00344">
    <property type="entry name" value="BCTRLSENSOR"/>
</dbReference>
<dbReference type="InterPro" id="IPR011110">
    <property type="entry name" value="Reg_prop"/>
</dbReference>
<keyword evidence="4" id="KW-0812">Transmembrane</keyword>
<keyword evidence="3" id="KW-0597">Phosphoprotein</keyword>
<dbReference type="RefSeq" id="WP_147168208.1">
    <property type="nucleotide sequence ID" value="NZ_VOOR01000030.1"/>
</dbReference>
<dbReference type="PANTHER" id="PTHR43547:SF2">
    <property type="entry name" value="HYBRID SIGNAL TRANSDUCTION HISTIDINE KINASE C"/>
    <property type="match status" value="1"/>
</dbReference>
<dbReference type="EMBL" id="VOOR01000030">
    <property type="protein sequence ID" value="TXB62422.1"/>
    <property type="molecule type" value="Genomic_DNA"/>
</dbReference>
<keyword evidence="4" id="KW-1133">Transmembrane helix</keyword>
<dbReference type="InterPro" id="IPR036890">
    <property type="entry name" value="HATPase_C_sf"/>
</dbReference>
<dbReference type="Pfam" id="PF07495">
    <property type="entry name" value="Y_Y_Y"/>
    <property type="match status" value="1"/>
</dbReference>
<comment type="caution">
    <text evidence="7">The sequence shown here is derived from an EMBL/GenBank/DDBJ whole genome shotgun (WGS) entry which is preliminary data.</text>
</comment>
<dbReference type="PANTHER" id="PTHR43547">
    <property type="entry name" value="TWO-COMPONENT HISTIDINE KINASE"/>
    <property type="match status" value="1"/>
</dbReference>
<evidence type="ECO:0000256" key="3">
    <source>
        <dbReference type="ARBA" id="ARBA00022553"/>
    </source>
</evidence>
<evidence type="ECO:0000256" key="1">
    <source>
        <dbReference type="ARBA" id="ARBA00000085"/>
    </source>
</evidence>
<feature type="signal peptide" evidence="5">
    <location>
        <begin position="1"/>
        <end position="25"/>
    </location>
</feature>
<dbReference type="InterPro" id="IPR015943">
    <property type="entry name" value="WD40/YVTN_repeat-like_dom_sf"/>
</dbReference>
<feature type="transmembrane region" description="Helical" evidence="4">
    <location>
        <begin position="778"/>
        <end position="799"/>
    </location>
</feature>
<proteinExistence type="predicted"/>
<dbReference type="Proteomes" id="UP000321580">
    <property type="component" value="Unassembled WGS sequence"/>
</dbReference>
<keyword evidence="5" id="KW-0732">Signal</keyword>
<dbReference type="PROSITE" id="PS50109">
    <property type="entry name" value="HIS_KIN"/>
    <property type="match status" value="1"/>
</dbReference>
<sequence>MKGSRYIRLLLALLTSALGYLALSAQTHYSIQHSLSYKDGLYGAYPQQSLLAQNGSLWIYTDAALNRYNGDRFQPISLPPKQDPAQINGILAEDGAGRIWAGRFVYKTIAGAQRSYSQTEIFLYSPQTGQVVDFDSLLAPKLGHTAAEIRHLYAREHIIYLLLSNGEVHAYSSEEGFRQILNGQFGQSNRSIVVPGPGRSFWVQSKTALLRLGPDGHTLDSIPVPCPAIALQPLPGGQLAVQFPYSITYMGENVHQLIAKAGGGLSHALQLGSGAVIPVHQGIKLGISPNGGLHLITPDDWLVYTAKGEQAFSWKTFFPGQQHDILPTAHKGEIFFDGYGVAYANFHSRVNVLLVQPSPFTIYKTTLGKSMRAFLELPDGELIASSYTGNMATQGISPSPFPDSLDAPFLSTCRGKDGEIWVGGHYEKILVFDQKLRLLRQYDMPATSQGPIACLSLFKSSNGTIWAGAHNGLHYYDPQCGELRPCTAINEAFQLHNEQVRHISEFQGALWIGTTKGLYAATIDGQPKTGSQPAIHATVNHSFWSSPDSCWVSTKEEGLLLWLPQQSKTTAYTREKTGLPDNTIYAVYEDQQGRLWLPTNLGLGWLSTTNMDKGSFSKVSGLPADEFNFASSYKAQDGQLFLGGVNGACSFQPGEYPFLPTSSEVKLSVAFLGRPDARGEITDATADFVSSGEIELSNGTSTAAHVTFSMASYLPKTSYQYDYRLEGLSEDWQPIAGPKVVLSGLPYGSYTLQVRGRLNETWFESSHLAIPVRVRKPFYLMIWFWIAVPLALTGLGYGFSRLRIKHMSKQRQMLLQEVARRTAEIQLKQQTILSQNQALQVLNQEKDRMMSILGHEVRGNLFLIDQATAHLVKTLESGQWEGAAKLAQHIQQSTLLLFSTLEDLKTDYLSHGKQGVPAASTVDLPEFAAQLLPILKGAAKAKQIVLKIEPPPAKPLVITADLPSLAIALQNILVNALKFTPVKGKIEISYFVEQSRSAIRIFNSGKGLSEQELAAIRQPGKNFSQPGTLGEPGTGLGLTFAHELISRQGGALHIDSFEGKGVSVTLWLPSTTKREAPF</sequence>
<keyword evidence="4" id="KW-0472">Membrane</keyword>
<dbReference type="SUPFAM" id="SSF55874">
    <property type="entry name" value="ATPase domain of HSP90 chaperone/DNA topoisomerase II/histidine kinase"/>
    <property type="match status" value="1"/>
</dbReference>
<evidence type="ECO:0000313" key="7">
    <source>
        <dbReference type="EMBL" id="TXB62422.1"/>
    </source>
</evidence>
<dbReference type="EC" id="2.7.13.3" evidence="2"/>
<protein>
    <recommendedName>
        <fullName evidence="2">histidine kinase</fullName>
        <ecNumber evidence="2">2.7.13.3</ecNumber>
    </recommendedName>
</protein>
<keyword evidence="8" id="KW-1185">Reference proteome</keyword>
<dbReference type="InterPro" id="IPR003594">
    <property type="entry name" value="HATPase_dom"/>
</dbReference>
<accession>A0A5C6RM53</accession>
<dbReference type="Pfam" id="PF02518">
    <property type="entry name" value="HATPase_c"/>
    <property type="match status" value="1"/>
</dbReference>
<dbReference type="Gene3D" id="2.130.10.10">
    <property type="entry name" value="YVTN repeat-like/Quinoprotein amine dehydrogenase"/>
    <property type="match status" value="2"/>
</dbReference>
<comment type="catalytic activity">
    <reaction evidence="1">
        <text>ATP + protein L-histidine = ADP + protein N-phospho-L-histidine.</text>
        <dbReference type="EC" id="2.7.13.3"/>
    </reaction>
</comment>
<evidence type="ECO:0000259" key="6">
    <source>
        <dbReference type="PROSITE" id="PS50109"/>
    </source>
</evidence>
<evidence type="ECO:0000256" key="5">
    <source>
        <dbReference type="SAM" id="SignalP"/>
    </source>
</evidence>
<reference evidence="7 8" key="1">
    <citation type="submission" date="2019-08" db="EMBL/GenBank/DDBJ databases">
        <title>Genome of Phaeodactylibacter luteus.</title>
        <authorList>
            <person name="Bowman J.P."/>
        </authorList>
    </citation>
    <scope>NUCLEOTIDE SEQUENCE [LARGE SCALE GENOMIC DNA]</scope>
    <source>
        <strain evidence="7 8">KCTC 42180</strain>
    </source>
</reference>
<dbReference type="Gene3D" id="3.30.565.10">
    <property type="entry name" value="Histidine kinase-like ATPase, C-terminal domain"/>
    <property type="match status" value="1"/>
</dbReference>
<dbReference type="OrthoDB" id="1522078at2"/>
<dbReference type="SMART" id="SM00387">
    <property type="entry name" value="HATPase_c"/>
    <property type="match status" value="1"/>
</dbReference>